<dbReference type="EMBL" id="CP093345">
    <property type="protein sequence ID" value="WOG92790.1"/>
    <property type="molecule type" value="Genomic_DNA"/>
</dbReference>
<reference evidence="1" key="1">
    <citation type="journal article" date="2016" name="Nat. Genet.">
        <title>A high-quality carrot genome assembly provides new insights into carotenoid accumulation and asterid genome evolution.</title>
        <authorList>
            <person name="Iorizzo M."/>
            <person name="Ellison S."/>
            <person name="Senalik D."/>
            <person name="Zeng P."/>
            <person name="Satapoomin P."/>
            <person name="Huang J."/>
            <person name="Bowman M."/>
            <person name="Iovene M."/>
            <person name="Sanseverino W."/>
            <person name="Cavagnaro P."/>
            <person name="Yildiz M."/>
            <person name="Macko-Podgorni A."/>
            <person name="Moranska E."/>
            <person name="Grzebelus E."/>
            <person name="Grzebelus D."/>
            <person name="Ashrafi H."/>
            <person name="Zheng Z."/>
            <person name="Cheng S."/>
            <person name="Spooner D."/>
            <person name="Van Deynze A."/>
            <person name="Simon P."/>
        </authorList>
    </citation>
    <scope>NUCLEOTIDE SEQUENCE</scope>
    <source>
        <tissue evidence="1">Leaf</tissue>
    </source>
</reference>
<protein>
    <submittedName>
        <fullName evidence="1">Uncharacterized protein</fullName>
    </submittedName>
</protein>
<reference evidence="1" key="2">
    <citation type="submission" date="2022-03" db="EMBL/GenBank/DDBJ databases">
        <title>Draft title - Genomic analysis of global carrot germplasm unveils the trajectory of domestication and the origin of high carotenoid orange carrot.</title>
        <authorList>
            <person name="Iorizzo M."/>
            <person name="Ellison S."/>
            <person name="Senalik D."/>
            <person name="Macko-Podgorni A."/>
            <person name="Grzebelus D."/>
            <person name="Bostan H."/>
            <person name="Rolling W."/>
            <person name="Curaba J."/>
            <person name="Simon P."/>
        </authorList>
    </citation>
    <scope>NUCLEOTIDE SEQUENCE</scope>
    <source>
        <tissue evidence="1">Leaf</tissue>
    </source>
</reference>
<gene>
    <name evidence="1" type="ORF">DCAR_0312066</name>
</gene>
<keyword evidence="2" id="KW-1185">Reference proteome</keyword>
<organism evidence="1 2">
    <name type="scientific">Daucus carota subsp. sativus</name>
    <name type="common">Carrot</name>
    <dbReference type="NCBI Taxonomy" id="79200"/>
    <lineage>
        <taxon>Eukaryota</taxon>
        <taxon>Viridiplantae</taxon>
        <taxon>Streptophyta</taxon>
        <taxon>Embryophyta</taxon>
        <taxon>Tracheophyta</taxon>
        <taxon>Spermatophyta</taxon>
        <taxon>Magnoliopsida</taxon>
        <taxon>eudicotyledons</taxon>
        <taxon>Gunneridae</taxon>
        <taxon>Pentapetalae</taxon>
        <taxon>asterids</taxon>
        <taxon>campanulids</taxon>
        <taxon>Apiales</taxon>
        <taxon>Apiaceae</taxon>
        <taxon>Apioideae</taxon>
        <taxon>Scandiceae</taxon>
        <taxon>Daucinae</taxon>
        <taxon>Daucus</taxon>
        <taxon>Daucus sect. Daucus</taxon>
    </lineage>
</organism>
<name>A0AAF1AUJ5_DAUCS</name>
<accession>A0AAF1AUJ5</accession>
<evidence type="ECO:0000313" key="1">
    <source>
        <dbReference type="EMBL" id="WOG92790.1"/>
    </source>
</evidence>
<dbReference type="Proteomes" id="UP000077755">
    <property type="component" value="Chromosome 3"/>
</dbReference>
<evidence type="ECO:0000313" key="2">
    <source>
        <dbReference type="Proteomes" id="UP000077755"/>
    </source>
</evidence>
<sequence>MVIRDHKGSFVEGRSMTLPRPVTVFEAECIGVRDYCGGNRLLANIQSSS</sequence>
<proteinExistence type="predicted"/>
<dbReference type="AlphaFoldDB" id="A0AAF1AUJ5"/>